<evidence type="ECO:0000256" key="1">
    <source>
        <dbReference type="ARBA" id="ARBA00022737"/>
    </source>
</evidence>
<evidence type="ECO:0008006" key="7">
    <source>
        <dbReference type="Google" id="ProtNLM"/>
    </source>
</evidence>
<dbReference type="PROSITE" id="PS50088">
    <property type="entry name" value="ANK_REPEAT"/>
    <property type="match status" value="2"/>
</dbReference>
<dbReference type="Pfam" id="PF00622">
    <property type="entry name" value="SPRY"/>
    <property type="match status" value="1"/>
</dbReference>
<dbReference type="InterPro" id="IPR054471">
    <property type="entry name" value="GPIID_WHD"/>
</dbReference>
<dbReference type="Pfam" id="PF06985">
    <property type="entry name" value="HET"/>
    <property type="match status" value="1"/>
</dbReference>
<feature type="repeat" description="ANK" evidence="2">
    <location>
        <begin position="785"/>
        <end position="813"/>
    </location>
</feature>
<dbReference type="Pfam" id="PF24883">
    <property type="entry name" value="NPHP3_N"/>
    <property type="match status" value="1"/>
</dbReference>
<dbReference type="SUPFAM" id="SSF49899">
    <property type="entry name" value="Concanavalin A-like lectins/glucanases"/>
    <property type="match status" value="1"/>
</dbReference>
<organism evidence="5 6">
    <name type="scientific">Periconia digitata</name>
    <dbReference type="NCBI Taxonomy" id="1303443"/>
    <lineage>
        <taxon>Eukaryota</taxon>
        <taxon>Fungi</taxon>
        <taxon>Dikarya</taxon>
        <taxon>Ascomycota</taxon>
        <taxon>Pezizomycotina</taxon>
        <taxon>Dothideomycetes</taxon>
        <taxon>Pleosporomycetidae</taxon>
        <taxon>Pleosporales</taxon>
        <taxon>Massarineae</taxon>
        <taxon>Periconiaceae</taxon>
        <taxon>Periconia</taxon>
    </lineage>
</organism>
<dbReference type="Pfam" id="PF12796">
    <property type="entry name" value="Ank_2"/>
    <property type="match status" value="2"/>
</dbReference>
<dbReference type="SUPFAM" id="SSF52540">
    <property type="entry name" value="P-loop containing nucleoside triphosphate hydrolases"/>
    <property type="match status" value="1"/>
</dbReference>
<dbReference type="InterPro" id="IPR010730">
    <property type="entry name" value="HET"/>
</dbReference>
<dbReference type="OrthoDB" id="1577640at2759"/>
<dbReference type="InterPro" id="IPR044736">
    <property type="entry name" value="Gid1/RanBPM/SPLA_SPRY"/>
</dbReference>
<dbReference type="InterPro" id="IPR027417">
    <property type="entry name" value="P-loop_NTPase"/>
</dbReference>
<dbReference type="PANTHER" id="PTHR10622">
    <property type="entry name" value="HET DOMAIN-CONTAINING PROTEIN"/>
    <property type="match status" value="1"/>
</dbReference>
<dbReference type="PROSITE" id="PS50188">
    <property type="entry name" value="B302_SPRY"/>
    <property type="match status" value="1"/>
</dbReference>
<evidence type="ECO:0000313" key="6">
    <source>
        <dbReference type="Proteomes" id="UP001152607"/>
    </source>
</evidence>
<dbReference type="SMART" id="SM00449">
    <property type="entry name" value="SPRY"/>
    <property type="match status" value="1"/>
</dbReference>
<proteinExistence type="predicted"/>
<evidence type="ECO:0000313" key="5">
    <source>
        <dbReference type="EMBL" id="CAI6339356.1"/>
    </source>
</evidence>
<dbReference type="PROSITE" id="PS50297">
    <property type="entry name" value="ANK_REP_REGION"/>
    <property type="match status" value="2"/>
</dbReference>
<feature type="repeat" description="ANK" evidence="2">
    <location>
        <begin position="816"/>
        <end position="848"/>
    </location>
</feature>
<evidence type="ECO:0000259" key="4">
    <source>
        <dbReference type="PROSITE" id="PS50837"/>
    </source>
</evidence>
<accession>A0A9W4UQX7</accession>
<dbReference type="Proteomes" id="UP001152607">
    <property type="component" value="Unassembled WGS sequence"/>
</dbReference>
<keyword evidence="2" id="KW-0040">ANK repeat</keyword>
<dbReference type="PANTHER" id="PTHR10622:SF10">
    <property type="entry name" value="HET DOMAIN-CONTAINING PROTEIN"/>
    <property type="match status" value="1"/>
</dbReference>
<dbReference type="InterPro" id="IPR001870">
    <property type="entry name" value="B30.2/SPRY"/>
</dbReference>
<dbReference type="InterPro" id="IPR036770">
    <property type="entry name" value="Ankyrin_rpt-contain_sf"/>
</dbReference>
<dbReference type="InterPro" id="IPR007111">
    <property type="entry name" value="NACHT_NTPase"/>
</dbReference>
<dbReference type="Pfam" id="PF22939">
    <property type="entry name" value="WHD_GPIID"/>
    <property type="match status" value="1"/>
</dbReference>
<dbReference type="Gene3D" id="1.25.40.20">
    <property type="entry name" value="Ankyrin repeat-containing domain"/>
    <property type="match status" value="1"/>
</dbReference>
<dbReference type="PROSITE" id="PS50837">
    <property type="entry name" value="NACHT"/>
    <property type="match status" value="1"/>
</dbReference>
<protein>
    <recommendedName>
        <fullName evidence="7">Protein SSH4</fullName>
    </recommendedName>
</protein>
<dbReference type="SUPFAM" id="SSF48403">
    <property type="entry name" value="Ankyrin repeat"/>
    <property type="match status" value="1"/>
</dbReference>
<evidence type="ECO:0000256" key="2">
    <source>
        <dbReference type="PROSITE-ProRule" id="PRU00023"/>
    </source>
</evidence>
<reference evidence="5" key="1">
    <citation type="submission" date="2023-01" db="EMBL/GenBank/DDBJ databases">
        <authorList>
            <person name="Van Ghelder C."/>
            <person name="Rancurel C."/>
        </authorList>
    </citation>
    <scope>NUCLEOTIDE SEQUENCE</scope>
    <source>
        <strain evidence="5">CNCM I-4278</strain>
    </source>
</reference>
<gene>
    <name evidence="5" type="ORF">PDIGIT_LOCUS12512</name>
</gene>
<keyword evidence="1" id="KW-0677">Repeat</keyword>
<dbReference type="Gene3D" id="2.60.120.920">
    <property type="match status" value="1"/>
</dbReference>
<keyword evidence="6" id="KW-1185">Reference proteome</keyword>
<dbReference type="CDD" id="cd12885">
    <property type="entry name" value="SPRY_RanBP_like"/>
    <property type="match status" value="1"/>
</dbReference>
<dbReference type="InterPro" id="IPR043136">
    <property type="entry name" value="B30.2/SPRY_sf"/>
</dbReference>
<comment type="caution">
    <text evidence="5">The sequence shown here is derived from an EMBL/GenBank/DDBJ whole genome shotgun (WGS) entry which is preliminary data.</text>
</comment>
<dbReference type="Gene3D" id="3.40.50.300">
    <property type="entry name" value="P-loop containing nucleotide triphosphate hydrolases"/>
    <property type="match status" value="1"/>
</dbReference>
<dbReference type="InterPro" id="IPR013320">
    <property type="entry name" value="ConA-like_dom_sf"/>
</dbReference>
<dbReference type="AlphaFoldDB" id="A0A9W4UQX7"/>
<dbReference type="InterPro" id="IPR056884">
    <property type="entry name" value="NPHP3-like_N"/>
</dbReference>
<feature type="domain" description="NACHT" evidence="4">
    <location>
        <begin position="326"/>
        <end position="469"/>
    </location>
</feature>
<name>A0A9W4UQX7_9PLEO</name>
<dbReference type="SMART" id="SM00248">
    <property type="entry name" value="ANK"/>
    <property type="match status" value="4"/>
</dbReference>
<evidence type="ECO:0000259" key="3">
    <source>
        <dbReference type="PROSITE" id="PS50188"/>
    </source>
</evidence>
<feature type="domain" description="B30.2/SPRY" evidence="3">
    <location>
        <begin position="948"/>
        <end position="1145"/>
    </location>
</feature>
<dbReference type="InterPro" id="IPR002110">
    <property type="entry name" value="Ankyrin_rpt"/>
</dbReference>
<sequence>MRLLKYNSDSEPILVEYSNDENVPPYAILSHTWQEGQEVTFGELMSGNGKDKAGYSKILFCIQQTQRDGLDYCWVDTCCIDKSSSAELTEAINSMFRWYQKAQRCYVYLSDVPGVNTAGNVSHVQELDSQKDDGISQSWESEFRRSRWFTRGWTLQELIAPESVEFFNQESKWLGDKKSLELVIHSVTGIPIEALRGSPLRDFSEQDRFSWAATRQTTRQEDWVYSLLGIFDIQMPLLYGEGSEKAMRRLRKEIREAVMDLPSVLTHNLHSRDRHTDDELERIRRWLSAPDPSSNYQRALKQRQESTGLWFLENDQYVEWKTTAASFVWLHGIPGCGKTVLLSTVLENVLNYCGNDTEYVVVYFFFDFKDVQKQNTKLMVQSLIWQLLQRCTETPTSITTFFSSFEIGKQELPLGALLEVLHKIIQEFPRIYIVLDALDECSDRVELLGVLDDISTWQLKNLHILLTSRRERDIEAVLNTFVDQQNIVCLQSELVDKDIERYVQQRLLDDTQLVKWAKDVTLRHEIELTIMRGAQGMFRWAVCQLDALQNCRTRAALRRTLATLPLTLDKTYDRILSSISEDDAPYAVSILRWLAFSRRPLSLGEVSEIVAITLEDEARFDRDEILEDPFDVLNICSSLVTLYPTNTSGEHETMDPTRQVVTLAHYSVKEYLLSERITKGSATRYSMQETACHDLIARSCVVYLLQFRTADILSQDDSTEFKLADYSAQFWKIHAWATRQETEGYVQEVLDLISESESIYANSVRVYDPYGPRAHGVFREMITMPLHFASKEGLTKIVEKLIEKGADVNSQAEHFDDSTAIQLAALLGHEDIVKLLLKNGANVNAKGGTLGNALQAAVFGNEPTLVELLIQAEAEVSNALVTAVYEDNEEMTKLLLKYGADANFQGGCFGNVLWTAIVNSSVHLVRLLLDHGADPAFKDKHGWTTSMVAFETGSKEIRDIFGVHDYDSLSGRDRCLVPSSLTVPKDSEVDITGNSYAISKDGNVLLPVVQMVSDHPFSINQRVMYFEATIHALGTGNAFGIGISDRDLYKTHMVGWGRGTYGYHSDTGDLYCESGEGTRFGATFGVGDVVGCGSDKDKDEFFFTKNGERVGSISEGRSLHGRRFAVVSLMRGTFHFSVNFGPGGFAYPL</sequence>
<dbReference type="EMBL" id="CAOQHR010000009">
    <property type="protein sequence ID" value="CAI6339356.1"/>
    <property type="molecule type" value="Genomic_DNA"/>
</dbReference>
<dbReference type="InterPro" id="IPR003877">
    <property type="entry name" value="SPRY_dom"/>
</dbReference>